<evidence type="ECO:0000256" key="1">
    <source>
        <dbReference type="ARBA" id="ARBA00004123"/>
    </source>
</evidence>
<sequence length="411" mass="45587">MIKSEDQMVDDFTLDPDSPSSEGKEVKRRNRLNPRQVTRLMEVFEQTAKPKADIRHKLAEELGMHPRAVQIWFQNRRQKLKKESLEANSGESQYPLDKAKLTLCDTKPMYTNSQASYLSNYGLTLNNFPHFTKPSLADNTTTDLQSSTNIALLSGLGLGPNQGSIHPSTAALSLSSEYHEADPSLDNQISNSTLSLLQGCNTVSMQQNVAFPNMFDANDMSLALDVTSHSGTPSISATSSNTNCTDHLVDMDSSVNSSSPFMYTRLDSLGLDLSTQISMLQRQQTYPQSLPMKRKAYSWQDLCQLIPQNQDNPEISNTPLGAVKFQGMKRNASEVGYNSNPYPIIAPSNRSAYSRSLSDPFAAESYAELKRRRICEIESENEAFLTSTLSMEQENPNSSSMGGLSDMLAYL</sequence>
<dbReference type="InterPro" id="IPR001356">
    <property type="entry name" value="HD"/>
</dbReference>
<accession>A0ABR2W6Z9</accession>
<organism evidence="9 10">
    <name type="scientific">Basidiobolus ranarum</name>
    <dbReference type="NCBI Taxonomy" id="34480"/>
    <lineage>
        <taxon>Eukaryota</taxon>
        <taxon>Fungi</taxon>
        <taxon>Fungi incertae sedis</taxon>
        <taxon>Zoopagomycota</taxon>
        <taxon>Entomophthoromycotina</taxon>
        <taxon>Basidiobolomycetes</taxon>
        <taxon>Basidiobolales</taxon>
        <taxon>Basidiobolaceae</taxon>
        <taxon>Basidiobolus</taxon>
    </lineage>
</organism>
<proteinExistence type="predicted"/>
<keyword evidence="10" id="KW-1185">Reference proteome</keyword>
<dbReference type="PROSITE" id="PS50071">
    <property type="entry name" value="HOMEOBOX_2"/>
    <property type="match status" value="1"/>
</dbReference>
<comment type="subcellular location">
    <subcellularLocation>
        <location evidence="1 5 6">Nucleus</location>
    </subcellularLocation>
</comment>
<keyword evidence="4 5" id="KW-0539">Nucleus</keyword>
<dbReference type="PANTHER" id="PTHR24324">
    <property type="entry name" value="HOMEOBOX PROTEIN HHEX"/>
    <property type="match status" value="1"/>
</dbReference>
<keyword evidence="3 5" id="KW-0371">Homeobox</keyword>
<evidence type="ECO:0000256" key="3">
    <source>
        <dbReference type="ARBA" id="ARBA00023155"/>
    </source>
</evidence>
<feature type="region of interest" description="Disordered" evidence="7">
    <location>
        <begin position="1"/>
        <end position="31"/>
    </location>
</feature>
<feature type="domain" description="Homeobox" evidence="8">
    <location>
        <begin position="23"/>
        <end position="83"/>
    </location>
</feature>
<dbReference type="EMBL" id="JASJQH010006958">
    <property type="protein sequence ID" value="KAK9722100.1"/>
    <property type="molecule type" value="Genomic_DNA"/>
</dbReference>
<dbReference type="PANTHER" id="PTHR24324:SF5">
    <property type="entry name" value="HEMATOPOIETICALLY-EXPRESSED HOMEOBOX PROTEIN HHEX"/>
    <property type="match status" value="1"/>
</dbReference>
<comment type="caution">
    <text evidence="9">The sequence shown here is derived from an EMBL/GenBank/DDBJ whole genome shotgun (WGS) entry which is preliminary data.</text>
</comment>
<reference evidence="9 10" key="1">
    <citation type="submission" date="2023-04" db="EMBL/GenBank/DDBJ databases">
        <title>Genome of Basidiobolus ranarum AG-B5.</title>
        <authorList>
            <person name="Stajich J.E."/>
            <person name="Carter-House D."/>
            <person name="Gryganskyi A."/>
        </authorList>
    </citation>
    <scope>NUCLEOTIDE SEQUENCE [LARGE SCALE GENOMIC DNA]</scope>
    <source>
        <strain evidence="9 10">AG-B5</strain>
    </source>
</reference>
<evidence type="ECO:0000256" key="4">
    <source>
        <dbReference type="ARBA" id="ARBA00023242"/>
    </source>
</evidence>
<evidence type="ECO:0000313" key="10">
    <source>
        <dbReference type="Proteomes" id="UP001479436"/>
    </source>
</evidence>
<dbReference type="InterPro" id="IPR009057">
    <property type="entry name" value="Homeodomain-like_sf"/>
</dbReference>
<evidence type="ECO:0000256" key="5">
    <source>
        <dbReference type="PROSITE-ProRule" id="PRU00108"/>
    </source>
</evidence>
<protein>
    <recommendedName>
        <fullName evidence="8">Homeobox domain-containing protein</fullName>
    </recommendedName>
</protein>
<evidence type="ECO:0000259" key="8">
    <source>
        <dbReference type="PROSITE" id="PS50071"/>
    </source>
</evidence>
<dbReference type="InterPro" id="IPR017970">
    <property type="entry name" value="Homeobox_CS"/>
</dbReference>
<dbReference type="Proteomes" id="UP001479436">
    <property type="component" value="Unassembled WGS sequence"/>
</dbReference>
<dbReference type="Gene3D" id="1.10.10.60">
    <property type="entry name" value="Homeodomain-like"/>
    <property type="match status" value="1"/>
</dbReference>
<dbReference type="PROSITE" id="PS00027">
    <property type="entry name" value="HOMEOBOX_1"/>
    <property type="match status" value="1"/>
</dbReference>
<dbReference type="Pfam" id="PF00046">
    <property type="entry name" value="Homeodomain"/>
    <property type="match status" value="1"/>
</dbReference>
<dbReference type="SMART" id="SM00389">
    <property type="entry name" value="HOX"/>
    <property type="match status" value="1"/>
</dbReference>
<dbReference type="CDD" id="cd00086">
    <property type="entry name" value="homeodomain"/>
    <property type="match status" value="1"/>
</dbReference>
<gene>
    <name evidence="9" type="ORF">K7432_002912</name>
</gene>
<evidence type="ECO:0000256" key="7">
    <source>
        <dbReference type="SAM" id="MobiDB-lite"/>
    </source>
</evidence>
<dbReference type="SUPFAM" id="SSF46689">
    <property type="entry name" value="Homeodomain-like"/>
    <property type="match status" value="1"/>
</dbReference>
<dbReference type="InterPro" id="IPR051000">
    <property type="entry name" value="Homeobox_DNA-bind_prot"/>
</dbReference>
<evidence type="ECO:0000256" key="6">
    <source>
        <dbReference type="RuleBase" id="RU000682"/>
    </source>
</evidence>
<evidence type="ECO:0000256" key="2">
    <source>
        <dbReference type="ARBA" id="ARBA00023125"/>
    </source>
</evidence>
<name>A0ABR2W6Z9_9FUNG</name>
<feature type="DNA-binding region" description="Homeobox" evidence="5">
    <location>
        <begin position="25"/>
        <end position="84"/>
    </location>
</feature>
<evidence type="ECO:0000313" key="9">
    <source>
        <dbReference type="EMBL" id="KAK9722100.1"/>
    </source>
</evidence>
<keyword evidence="2 5" id="KW-0238">DNA-binding</keyword>